<dbReference type="GO" id="GO:0016491">
    <property type="term" value="F:oxidoreductase activity"/>
    <property type="evidence" value="ECO:0007669"/>
    <property type="project" value="InterPro"/>
</dbReference>
<name>A0A1R4FNY9_9MICC</name>
<sequence length="276" mass="30058">MRTVQLPNGTTMPAMGQGTWFLGDDPQRRAQEIAALRAGVECGLTLIDTAEMYGGGRSEDLVGEAISGCRDDVFLVSKVLPGSNRAETIEACEKSLERLGTDHLDLYLLHGVGPAPFEETLEGFEHLVAAGKIDQFGVSNLDLEEMQYFHSLPGGGHTQVQQLLYNLNQRGIEWDLLPWLQRKGLGMMAYSPFDRGDLAHHAGLTDFARERGATAGQVALAWLLAQDQVIPIPKTSQVERVTENAGALELELTTADLTALDDLFAPPNGPESLQIY</sequence>
<gene>
    <name evidence="2" type="ORF">FM101_05025</name>
</gene>
<evidence type="ECO:0000259" key="1">
    <source>
        <dbReference type="Pfam" id="PF00248"/>
    </source>
</evidence>
<evidence type="ECO:0000313" key="3">
    <source>
        <dbReference type="Proteomes" id="UP000195913"/>
    </source>
</evidence>
<dbReference type="PANTHER" id="PTHR43638">
    <property type="entry name" value="OXIDOREDUCTASE, ALDO/KETO REDUCTASE FAMILY PROTEIN"/>
    <property type="match status" value="1"/>
</dbReference>
<reference evidence="2 3" key="1">
    <citation type="submission" date="2017-02" db="EMBL/GenBank/DDBJ databases">
        <authorList>
            <person name="Peterson S.W."/>
        </authorList>
    </citation>
    <scope>NUCLEOTIDE SEQUENCE [LARGE SCALE GENOMIC DNA]</scope>
    <source>
        <strain evidence="2 3">B Ar 00.02</strain>
    </source>
</reference>
<dbReference type="Proteomes" id="UP000195913">
    <property type="component" value="Unassembled WGS sequence"/>
</dbReference>
<dbReference type="InterPro" id="IPR036812">
    <property type="entry name" value="NAD(P)_OxRdtase_dom_sf"/>
</dbReference>
<proteinExistence type="predicted"/>
<dbReference type="InterPro" id="IPR023210">
    <property type="entry name" value="NADP_OxRdtase_dom"/>
</dbReference>
<dbReference type="PRINTS" id="PR00069">
    <property type="entry name" value="ALDKETRDTASE"/>
</dbReference>
<dbReference type="RefSeq" id="WP_086996348.1">
    <property type="nucleotide sequence ID" value="NZ_FUHW01000021.1"/>
</dbReference>
<keyword evidence="3" id="KW-1185">Reference proteome</keyword>
<dbReference type="EMBL" id="FUHW01000021">
    <property type="protein sequence ID" value="SJM57750.1"/>
    <property type="molecule type" value="Genomic_DNA"/>
</dbReference>
<dbReference type="AlphaFoldDB" id="A0A1R4FNY9"/>
<evidence type="ECO:0000313" key="2">
    <source>
        <dbReference type="EMBL" id="SJM57750.1"/>
    </source>
</evidence>
<dbReference type="SUPFAM" id="SSF51430">
    <property type="entry name" value="NAD(P)-linked oxidoreductase"/>
    <property type="match status" value="1"/>
</dbReference>
<dbReference type="Pfam" id="PF00248">
    <property type="entry name" value="Aldo_ket_red"/>
    <property type="match status" value="1"/>
</dbReference>
<accession>A0A1R4FNY9</accession>
<feature type="domain" description="NADP-dependent oxidoreductase" evidence="1">
    <location>
        <begin position="15"/>
        <end position="263"/>
    </location>
</feature>
<dbReference type="InterPro" id="IPR020471">
    <property type="entry name" value="AKR"/>
</dbReference>
<dbReference type="PANTHER" id="PTHR43638:SF3">
    <property type="entry name" value="ALDEHYDE REDUCTASE"/>
    <property type="match status" value="1"/>
</dbReference>
<protein>
    <submittedName>
        <fullName evidence="2">Oxidoreductase, aldo/keto reductase family</fullName>
    </submittedName>
</protein>
<organism evidence="2 3">
    <name type="scientific">Arthrobacter rhombi</name>
    <dbReference type="NCBI Taxonomy" id="71253"/>
    <lineage>
        <taxon>Bacteria</taxon>
        <taxon>Bacillati</taxon>
        <taxon>Actinomycetota</taxon>
        <taxon>Actinomycetes</taxon>
        <taxon>Micrococcales</taxon>
        <taxon>Micrococcaceae</taxon>
        <taxon>Arthrobacter</taxon>
    </lineage>
</organism>
<dbReference type="Gene3D" id="3.20.20.100">
    <property type="entry name" value="NADP-dependent oxidoreductase domain"/>
    <property type="match status" value="1"/>
</dbReference>